<dbReference type="Proteomes" id="UP000824041">
    <property type="component" value="Unassembled WGS sequence"/>
</dbReference>
<evidence type="ECO:0000256" key="13">
    <source>
        <dbReference type="ARBA" id="ARBA00049494"/>
    </source>
</evidence>
<evidence type="ECO:0000256" key="9">
    <source>
        <dbReference type="ARBA" id="ARBA00022827"/>
    </source>
</evidence>
<evidence type="ECO:0000259" key="15">
    <source>
        <dbReference type="SMART" id="SM00904"/>
    </source>
</evidence>
<evidence type="ECO:0000256" key="10">
    <source>
        <dbReference type="ARBA" id="ARBA00022840"/>
    </source>
</evidence>
<evidence type="ECO:0000256" key="12">
    <source>
        <dbReference type="ARBA" id="ARBA00047880"/>
    </source>
</evidence>
<dbReference type="Pfam" id="PF06574">
    <property type="entry name" value="FAD_syn"/>
    <property type="match status" value="1"/>
</dbReference>
<evidence type="ECO:0000256" key="7">
    <source>
        <dbReference type="ARBA" id="ARBA00022741"/>
    </source>
</evidence>
<gene>
    <name evidence="16" type="ORF">IAA21_11335</name>
</gene>
<evidence type="ECO:0000256" key="11">
    <source>
        <dbReference type="ARBA" id="ARBA00023268"/>
    </source>
</evidence>
<dbReference type="GO" id="GO:0005524">
    <property type="term" value="F:ATP binding"/>
    <property type="evidence" value="ECO:0007669"/>
    <property type="project" value="UniProtKB-UniRule"/>
</dbReference>
<keyword evidence="11" id="KW-0511">Multifunctional enzyme</keyword>
<organism evidence="16 17">
    <name type="scientific">Candidatus Blautia faecigallinarum</name>
    <dbReference type="NCBI Taxonomy" id="2838488"/>
    <lineage>
        <taxon>Bacteria</taxon>
        <taxon>Bacillati</taxon>
        <taxon>Bacillota</taxon>
        <taxon>Clostridia</taxon>
        <taxon>Lachnospirales</taxon>
        <taxon>Lachnospiraceae</taxon>
        <taxon>Blautia</taxon>
    </lineage>
</organism>
<feature type="domain" description="Riboflavin kinase" evidence="15">
    <location>
        <begin position="171"/>
        <end position="295"/>
    </location>
</feature>
<dbReference type="InterPro" id="IPR023468">
    <property type="entry name" value="Riboflavin_kinase"/>
</dbReference>
<reference evidence="16" key="1">
    <citation type="journal article" date="2021" name="PeerJ">
        <title>Extensive microbial diversity within the chicken gut microbiome revealed by metagenomics and culture.</title>
        <authorList>
            <person name="Gilroy R."/>
            <person name="Ravi A."/>
            <person name="Getino M."/>
            <person name="Pursley I."/>
            <person name="Horton D.L."/>
            <person name="Alikhan N.F."/>
            <person name="Baker D."/>
            <person name="Gharbi K."/>
            <person name="Hall N."/>
            <person name="Watson M."/>
            <person name="Adriaenssens E.M."/>
            <person name="Foster-Nyarko E."/>
            <person name="Jarju S."/>
            <person name="Secka A."/>
            <person name="Antonio M."/>
            <person name="Oren A."/>
            <person name="Chaudhuri R.R."/>
            <person name="La Ragione R."/>
            <person name="Hildebrand F."/>
            <person name="Pallen M.J."/>
        </authorList>
    </citation>
    <scope>NUCLEOTIDE SEQUENCE</scope>
    <source>
        <strain evidence="16">14324</strain>
    </source>
</reference>
<dbReference type="EC" id="2.7.7.2" evidence="14"/>
<proteinExistence type="inferred from homology"/>
<dbReference type="PANTHER" id="PTHR22749">
    <property type="entry name" value="RIBOFLAVIN KINASE/FMN ADENYLYLTRANSFERASE"/>
    <property type="match status" value="1"/>
</dbReference>
<dbReference type="InterPro" id="IPR023465">
    <property type="entry name" value="Riboflavin_kinase_dom_sf"/>
</dbReference>
<dbReference type="NCBIfam" id="TIGR00083">
    <property type="entry name" value="ribF"/>
    <property type="match status" value="1"/>
</dbReference>
<keyword evidence="9 14" id="KW-0274">FAD</keyword>
<comment type="similarity">
    <text evidence="14">Belongs to the ribF family.</text>
</comment>
<dbReference type="GO" id="GO:0009398">
    <property type="term" value="P:FMN biosynthetic process"/>
    <property type="evidence" value="ECO:0007669"/>
    <property type="project" value="UniProtKB-UniRule"/>
</dbReference>
<dbReference type="GO" id="GO:0008531">
    <property type="term" value="F:riboflavin kinase activity"/>
    <property type="evidence" value="ECO:0007669"/>
    <property type="project" value="UniProtKB-UniRule"/>
</dbReference>
<dbReference type="InterPro" id="IPR014729">
    <property type="entry name" value="Rossmann-like_a/b/a_fold"/>
</dbReference>
<dbReference type="InterPro" id="IPR015864">
    <property type="entry name" value="FAD_synthase"/>
</dbReference>
<evidence type="ECO:0000313" key="16">
    <source>
        <dbReference type="EMBL" id="HIZ23369.1"/>
    </source>
</evidence>
<evidence type="ECO:0000256" key="5">
    <source>
        <dbReference type="ARBA" id="ARBA00022679"/>
    </source>
</evidence>
<dbReference type="GO" id="GO:0006747">
    <property type="term" value="P:FAD biosynthetic process"/>
    <property type="evidence" value="ECO:0007669"/>
    <property type="project" value="UniProtKB-UniRule"/>
</dbReference>
<dbReference type="InterPro" id="IPR015865">
    <property type="entry name" value="Riboflavin_kinase_bac/euk"/>
</dbReference>
<dbReference type="EMBL" id="DXBU01000152">
    <property type="protein sequence ID" value="HIZ23369.1"/>
    <property type="molecule type" value="Genomic_DNA"/>
</dbReference>
<keyword evidence="10 14" id="KW-0067">ATP-binding</keyword>
<evidence type="ECO:0000256" key="1">
    <source>
        <dbReference type="ARBA" id="ARBA00004726"/>
    </source>
</evidence>
<protein>
    <recommendedName>
        <fullName evidence="14">Riboflavin biosynthesis protein</fullName>
    </recommendedName>
    <domain>
        <recommendedName>
            <fullName evidence="14">Riboflavin kinase</fullName>
            <ecNumber evidence="14">2.7.1.26</ecNumber>
        </recommendedName>
        <alternativeName>
            <fullName evidence="14">Flavokinase</fullName>
        </alternativeName>
    </domain>
    <domain>
        <recommendedName>
            <fullName evidence="14">FMN adenylyltransferase</fullName>
            <ecNumber evidence="14">2.7.7.2</ecNumber>
        </recommendedName>
        <alternativeName>
            <fullName evidence="14">FAD pyrophosphorylase</fullName>
        </alternativeName>
        <alternativeName>
            <fullName evidence="14">FAD synthase</fullName>
        </alternativeName>
    </domain>
</protein>
<keyword evidence="5 14" id="KW-0808">Transferase</keyword>
<name>A0A9D2IUA1_9FIRM</name>
<comment type="catalytic activity">
    <reaction evidence="13 14">
        <text>FMN + ATP + H(+) = FAD + diphosphate</text>
        <dbReference type="Rhea" id="RHEA:17237"/>
        <dbReference type="ChEBI" id="CHEBI:15378"/>
        <dbReference type="ChEBI" id="CHEBI:30616"/>
        <dbReference type="ChEBI" id="CHEBI:33019"/>
        <dbReference type="ChEBI" id="CHEBI:57692"/>
        <dbReference type="ChEBI" id="CHEBI:58210"/>
        <dbReference type="EC" id="2.7.7.2"/>
    </reaction>
</comment>
<dbReference type="AlphaFoldDB" id="A0A9D2IUA1"/>
<dbReference type="SUPFAM" id="SSF82114">
    <property type="entry name" value="Riboflavin kinase-like"/>
    <property type="match status" value="1"/>
</dbReference>
<comment type="catalytic activity">
    <reaction evidence="12 14">
        <text>riboflavin + ATP = FMN + ADP + H(+)</text>
        <dbReference type="Rhea" id="RHEA:14357"/>
        <dbReference type="ChEBI" id="CHEBI:15378"/>
        <dbReference type="ChEBI" id="CHEBI:30616"/>
        <dbReference type="ChEBI" id="CHEBI:57986"/>
        <dbReference type="ChEBI" id="CHEBI:58210"/>
        <dbReference type="ChEBI" id="CHEBI:456216"/>
        <dbReference type="EC" id="2.7.1.26"/>
    </reaction>
</comment>
<dbReference type="GO" id="GO:0009231">
    <property type="term" value="P:riboflavin biosynthetic process"/>
    <property type="evidence" value="ECO:0007669"/>
    <property type="project" value="InterPro"/>
</dbReference>
<evidence type="ECO:0000313" key="17">
    <source>
        <dbReference type="Proteomes" id="UP000824041"/>
    </source>
</evidence>
<evidence type="ECO:0000256" key="8">
    <source>
        <dbReference type="ARBA" id="ARBA00022777"/>
    </source>
</evidence>
<dbReference type="SMART" id="SM00904">
    <property type="entry name" value="Flavokinase"/>
    <property type="match status" value="1"/>
</dbReference>
<comment type="pathway">
    <text evidence="2 14">Cofactor biosynthesis; FMN biosynthesis; FMN from riboflavin (ATP route): step 1/1.</text>
</comment>
<dbReference type="PANTHER" id="PTHR22749:SF6">
    <property type="entry name" value="RIBOFLAVIN KINASE"/>
    <property type="match status" value="1"/>
</dbReference>
<dbReference type="CDD" id="cd02064">
    <property type="entry name" value="FAD_synthetase_N"/>
    <property type="match status" value="1"/>
</dbReference>
<evidence type="ECO:0000256" key="6">
    <source>
        <dbReference type="ARBA" id="ARBA00022695"/>
    </source>
</evidence>
<comment type="caution">
    <text evidence="16">The sequence shown here is derived from an EMBL/GenBank/DDBJ whole genome shotgun (WGS) entry which is preliminary data.</text>
</comment>
<evidence type="ECO:0000256" key="14">
    <source>
        <dbReference type="PIRNR" id="PIRNR004491"/>
    </source>
</evidence>
<dbReference type="Gene3D" id="2.40.30.30">
    <property type="entry name" value="Riboflavin kinase-like"/>
    <property type="match status" value="1"/>
</dbReference>
<comment type="pathway">
    <text evidence="1 14">Cofactor biosynthesis; FAD biosynthesis; FAD from FMN: step 1/1.</text>
</comment>
<reference evidence="16" key="2">
    <citation type="submission" date="2021-04" db="EMBL/GenBank/DDBJ databases">
        <authorList>
            <person name="Gilroy R."/>
        </authorList>
    </citation>
    <scope>NUCLEOTIDE SEQUENCE</scope>
    <source>
        <strain evidence="16">14324</strain>
    </source>
</reference>
<dbReference type="SUPFAM" id="SSF52374">
    <property type="entry name" value="Nucleotidylyl transferase"/>
    <property type="match status" value="1"/>
</dbReference>
<keyword evidence="8 14" id="KW-0418">Kinase</keyword>
<keyword evidence="4 14" id="KW-0288">FMN</keyword>
<evidence type="ECO:0000256" key="4">
    <source>
        <dbReference type="ARBA" id="ARBA00022643"/>
    </source>
</evidence>
<dbReference type="NCBIfam" id="NF004162">
    <property type="entry name" value="PRK05627.1-5"/>
    <property type="match status" value="1"/>
</dbReference>
<evidence type="ECO:0000256" key="2">
    <source>
        <dbReference type="ARBA" id="ARBA00005201"/>
    </source>
</evidence>
<dbReference type="GO" id="GO:0003919">
    <property type="term" value="F:FMN adenylyltransferase activity"/>
    <property type="evidence" value="ECO:0007669"/>
    <property type="project" value="UniProtKB-UniRule"/>
</dbReference>
<keyword evidence="6 14" id="KW-0548">Nucleotidyltransferase</keyword>
<keyword evidence="7 14" id="KW-0547">Nucleotide-binding</keyword>
<keyword evidence="3 14" id="KW-0285">Flavoprotein</keyword>
<evidence type="ECO:0000256" key="3">
    <source>
        <dbReference type="ARBA" id="ARBA00022630"/>
    </source>
</evidence>
<dbReference type="Gene3D" id="3.40.50.620">
    <property type="entry name" value="HUPs"/>
    <property type="match status" value="1"/>
</dbReference>
<dbReference type="PIRSF" id="PIRSF004491">
    <property type="entry name" value="FAD_Synth"/>
    <property type="match status" value="1"/>
</dbReference>
<sequence length="298" mass="33810">MEYLRIEEEFPRLSGSAVTLGKFDGIHRGHRKLIQKILDQKAEGAQSVVCAFESSSQMILSHRERRKLLEYMGVDILLECPLDDRLRHMKAENFVKEILVGDLNAVYVAVGEDYRFGYERKGNAALLQTFGKKYGFTVEILPKEMDGHRKISSTYIREELKKGNMEKITELLGCDFFLDGVVEHGQGLGHKVLFPTVNLIPPSQKLMPPKGVYATTSEFGGQRYEGITNVGFKPTVGGQFLGAETYLFGCSEDLYGEEGRVSFKKFLRPEKKFHSLELLKQQMEKDIGKCKDYFAGKE</sequence>
<dbReference type="Pfam" id="PF01687">
    <property type="entry name" value="Flavokinase"/>
    <property type="match status" value="1"/>
</dbReference>
<accession>A0A9D2IUA1</accession>
<dbReference type="EC" id="2.7.1.26" evidence="14"/>
<dbReference type="InterPro" id="IPR002606">
    <property type="entry name" value="Riboflavin_kinase_bac"/>
</dbReference>